<sequence>MSVSLRRAGRIAILGTSLVQQNHIGDATSRATSARGWMSWAEVLSNGRLSCPIHHDPGIVSGWEPSNRDGVSRFFSGRNFGGSGQKAIEIEPRLPRPFASDFDLIVVDADTSQEAITLAPFCADDGSFFPFQSTSWRGAIGTPPLKLEAGAKAPELHLDVILRADARPLEIKISRIDIRPVPSPVRA</sequence>
<protein>
    <submittedName>
        <fullName evidence="1">Uncharacterized protein</fullName>
    </submittedName>
</protein>
<name>A0A2N0DGE5_RHISU</name>
<keyword evidence="4" id="KW-1185">Reference proteome</keyword>
<organism evidence="1 3">
    <name type="scientific">Rhizobium sullae</name>
    <name type="common">Rhizobium hedysari</name>
    <dbReference type="NCBI Taxonomy" id="50338"/>
    <lineage>
        <taxon>Bacteria</taxon>
        <taxon>Pseudomonadati</taxon>
        <taxon>Pseudomonadota</taxon>
        <taxon>Alphaproteobacteria</taxon>
        <taxon>Hyphomicrobiales</taxon>
        <taxon>Rhizobiaceae</taxon>
        <taxon>Rhizobium/Agrobacterium group</taxon>
        <taxon>Rhizobium</taxon>
    </lineage>
</organism>
<keyword evidence="2" id="KW-0614">Plasmid</keyword>
<dbReference type="RefSeq" id="WP_027509135.1">
    <property type="nucleotide sequence ID" value="NZ_CP104144.1"/>
</dbReference>
<accession>A0A2N0DGE5</accession>
<evidence type="ECO:0000313" key="1">
    <source>
        <dbReference type="EMBL" id="PKA45158.1"/>
    </source>
</evidence>
<dbReference type="STRING" id="1041146.GCA_000427985_05169"/>
<dbReference type="EMBL" id="CP104144">
    <property type="protein sequence ID" value="UWU17327.1"/>
    <property type="molecule type" value="Genomic_DNA"/>
</dbReference>
<proteinExistence type="predicted"/>
<dbReference type="AlphaFoldDB" id="A0A2N0DGE5"/>
<gene>
    <name evidence="1" type="ORF">CWR43_05050</name>
    <name evidence="2" type="ORF">N2599_31720</name>
</gene>
<dbReference type="Proteomes" id="UP000232164">
    <property type="component" value="Unassembled WGS sequence"/>
</dbReference>
<evidence type="ECO:0000313" key="3">
    <source>
        <dbReference type="Proteomes" id="UP000232164"/>
    </source>
</evidence>
<reference evidence="1 3" key="2">
    <citation type="submission" date="2017-12" db="EMBL/GenBank/DDBJ databases">
        <title>Genome sequence of Rhizobium sullae HCNT1 isolated from Sulla coronaria nodules and featuring peculiar denitrification phenotypes.</title>
        <authorList>
            <person name="De Diego-Diaz B."/>
            <person name="Treu L."/>
            <person name="Campanaro S."/>
            <person name="Da Silva Duarte V."/>
            <person name="Basaglia M."/>
            <person name="Favaro L."/>
            <person name="Casella S."/>
            <person name="Squartini A."/>
        </authorList>
    </citation>
    <scope>NUCLEOTIDE SEQUENCE [LARGE SCALE GENOMIC DNA]</scope>
    <source>
        <strain evidence="1 3">HCNT1</strain>
    </source>
</reference>
<reference evidence="1 3" key="1">
    <citation type="submission" date="2017-11" db="EMBL/GenBank/DDBJ databases">
        <authorList>
            <person name="Han C.G."/>
        </authorList>
    </citation>
    <scope>NUCLEOTIDE SEQUENCE [LARGE SCALE GENOMIC DNA]</scope>
    <source>
        <strain evidence="1 3">HCNT1</strain>
    </source>
</reference>
<geneLocation type="plasmid" evidence="2 4">
    <name>pWSM1592_1</name>
</geneLocation>
<evidence type="ECO:0000313" key="4">
    <source>
        <dbReference type="Proteomes" id="UP001060123"/>
    </source>
</evidence>
<reference evidence="2" key="3">
    <citation type="submission" date="2022-09" db="EMBL/GenBank/DDBJ databases">
        <title>Australian commercial rhizobial inoculants.</title>
        <authorList>
            <person name="Kohlmeier M.G."/>
            <person name="O'Hara G.W."/>
            <person name="Colombi E."/>
            <person name="Ramsay J.P."/>
            <person name="Terpolilli J."/>
        </authorList>
    </citation>
    <scope>NUCLEOTIDE SEQUENCE</scope>
    <source>
        <strain evidence="2">WSM1592</strain>
        <plasmid evidence="2">pWSM1592_1</plasmid>
    </source>
</reference>
<evidence type="ECO:0000313" key="2">
    <source>
        <dbReference type="EMBL" id="UWU17327.1"/>
    </source>
</evidence>
<dbReference type="EMBL" id="PIQN01000003">
    <property type="protein sequence ID" value="PKA45158.1"/>
    <property type="molecule type" value="Genomic_DNA"/>
</dbReference>
<dbReference type="Proteomes" id="UP001060123">
    <property type="component" value="Plasmid pWSM1592_1"/>
</dbReference>